<evidence type="ECO:0000313" key="9">
    <source>
        <dbReference type="Proteomes" id="UP000037510"/>
    </source>
</evidence>
<dbReference type="InterPro" id="IPR054077">
    <property type="entry name" value="TMEM181_GOLD"/>
</dbReference>
<dbReference type="STRING" id="104452.A0A0L7LQ75"/>
<evidence type="ECO:0000256" key="3">
    <source>
        <dbReference type="ARBA" id="ARBA00022989"/>
    </source>
</evidence>
<dbReference type="PANTHER" id="PTHR31918">
    <property type="entry name" value="TRANSMEMBRANE PROTEIN 181"/>
    <property type="match status" value="1"/>
</dbReference>
<dbReference type="GO" id="GO:0015643">
    <property type="term" value="F:toxic substance binding"/>
    <property type="evidence" value="ECO:0007669"/>
    <property type="project" value="InterPro"/>
</dbReference>
<protein>
    <submittedName>
        <fullName evidence="8">Uncharacterized protein</fullName>
    </submittedName>
</protein>
<feature type="transmembrane region" description="Helical" evidence="5">
    <location>
        <begin position="216"/>
        <end position="237"/>
    </location>
</feature>
<dbReference type="GO" id="GO:0016020">
    <property type="term" value="C:membrane"/>
    <property type="evidence" value="ECO:0007669"/>
    <property type="project" value="UniProtKB-SubCell"/>
</dbReference>
<evidence type="ECO:0000256" key="5">
    <source>
        <dbReference type="SAM" id="Phobius"/>
    </source>
</evidence>
<gene>
    <name evidence="8" type="ORF">OBRU01_03745</name>
</gene>
<dbReference type="AlphaFoldDB" id="A0A0L7LQ75"/>
<feature type="transmembrane region" description="Helical" evidence="5">
    <location>
        <begin position="172"/>
        <end position="196"/>
    </location>
</feature>
<sequence>MTTSISASTILSNASTIYEGPFHLHSPALGTRVQQLWLMAEILTNNNDDGVIGELATVNLVPESEATNREIVFYKQTCEEVMRLHLGALEYTRYILNINLYGLREFHKRYYIREIVFCFKTYNPAFTQMETCFAPLMDTLFQSTFLAFFMLSWLALYHGLRQNERGFLSFYLIKVIVVGLVVKIMFFCAITLYFLYLLVLIIKAYSDLRNMPFFDIRLRCISLMVATVTFITTILALQGWGPAALQDHWASQPKVHYDTSAPFMALYGLFNFKLNGHYKGQPRVLNDQRFRRRSYLRVGRGKPPPPQLAP</sequence>
<dbReference type="Proteomes" id="UP000037510">
    <property type="component" value="Unassembled WGS sequence"/>
</dbReference>
<comment type="caution">
    <text evidence="8">The sequence shown here is derived from an EMBL/GenBank/DDBJ whole genome shotgun (WGS) entry which is preliminary data.</text>
</comment>
<dbReference type="Pfam" id="PF21885">
    <property type="entry name" value="TMEM181_GOLD"/>
    <property type="match status" value="1"/>
</dbReference>
<evidence type="ECO:0000256" key="4">
    <source>
        <dbReference type="ARBA" id="ARBA00023136"/>
    </source>
</evidence>
<comment type="subcellular location">
    <subcellularLocation>
        <location evidence="1">Membrane</location>
        <topology evidence="1">Multi-pass membrane protein</topology>
    </subcellularLocation>
</comment>
<evidence type="ECO:0000256" key="2">
    <source>
        <dbReference type="ARBA" id="ARBA00022692"/>
    </source>
</evidence>
<evidence type="ECO:0000259" key="6">
    <source>
        <dbReference type="Pfam" id="PF06664"/>
    </source>
</evidence>
<accession>A0A0L7LQ75</accession>
<name>A0A0L7LQ75_OPEBR</name>
<dbReference type="InterPro" id="IPR040416">
    <property type="entry name" value="TMEM181"/>
</dbReference>
<dbReference type="PANTHER" id="PTHR31918:SF1">
    <property type="entry name" value="TRANSMEMBRANE PROTEIN 181"/>
    <property type="match status" value="1"/>
</dbReference>
<keyword evidence="3 5" id="KW-1133">Transmembrane helix</keyword>
<reference evidence="8 9" key="1">
    <citation type="journal article" date="2015" name="Genome Biol. Evol.">
        <title>The genome of winter moth (Operophtera brumata) provides a genomic perspective on sexual dimorphism and phenology.</title>
        <authorList>
            <person name="Derks M.F."/>
            <person name="Smit S."/>
            <person name="Salis L."/>
            <person name="Schijlen E."/>
            <person name="Bossers A."/>
            <person name="Mateman C."/>
            <person name="Pijl A.S."/>
            <person name="de Ridder D."/>
            <person name="Groenen M.A."/>
            <person name="Visser M.E."/>
            <person name="Megens H.J."/>
        </authorList>
    </citation>
    <scope>NUCLEOTIDE SEQUENCE [LARGE SCALE GENOMIC DNA]</scope>
    <source>
        <strain evidence="8">WM2013NL</strain>
        <tissue evidence="8">Head and thorax</tissue>
    </source>
</reference>
<keyword evidence="2 5" id="KW-0812">Transmembrane</keyword>
<feature type="domain" description="TMEM181 GOLD" evidence="7">
    <location>
        <begin position="20"/>
        <end position="122"/>
    </location>
</feature>
<proteinExistence type="predicted"/>
<dbReference type="InterPro" id="IPR047843">
    <property type="entry name" value="WLS-like_TM"/>
</dbReference>
<feature type="transmembrane region" description="Helical" evidence="5">
    <location>
        <begin position="140"/>
        <end position="160"/>
    </location>
</feature>
<dbReference type="Pfam" id="PF06664">
    <property type="entry name" value="WLS-like_TM"/>
    <property type="match status" value="1"/>
</dbReference>
<evidence type="ECO:0000256" key="1">
    <source>
        <dbReference type="ARBA" id="ARBA00004141"/>
    </source>
</evidence>
<organism evidence="8 9">
    <name type="scientific">Operophtera brumata</name>
    <name type="common">Winter moth</name>
    <name type="synonym">Phalaena brumata</name>
    <dbReference type="NCBI Taxonomy" id="104452"/>
    <lineage>
        <taxon>Eukaryota</taxon>
        <taxon>Metazoa</taxon>
        <taxon>Ecdysozoa</taxon>
        <taxon>Arthropoda</taxon>
        <taxon>Hexapoda</taxon>
        <taxon>Insecta</taxon>
        <taxon>Pterygota</taxon>
        <taxon>Neoptera</taxon>
        <taxon>Endopterygota</taxon>
        <taxon>Lepidoptera</taxon>
        <taxon>Glossata</taxon>
        <taxon>Ditrysia</taxon>
        <taxon>Geometroidea</taxon>
        <taxon>Geometridae</taxon>
        <taxon>Larentiinae</taxon>
        <taxon>Operophtera</taxon>
    </lineage>
</organism>
<keyword evidence="9" id="KW-1185">Reference proteome</keyword>
<dbReference type="EMBL" id="JTDY01000358">
    <property type="protein sequence ID" value="KOB77559.1"/>
    <property type="molecule type" value="Genomic_DNA"/>
</dbReference>
<evidence type="ECO:0000259" key="7">
    <source>
        <dbReference type="Pfam" id="PF21885"/>
    </source>
</evidence>
<feature type="domain" description="Wntless-like transmembrane" evidence="6">
    <location>
        <begin position="181"/>
        <end position="272"/>
    </location>
</feature>
<keyword evidence="4 5" id="KW-0472">Membrane</keyword>
<evidence type="ECO:0000313" key="8">
    <source>
        <dbReference type="EMBL" id="KOB77559.1"/>
    </source>
</evidence>